<dbReference type="SUPFAM" id="SSF47413">
    <property type="entry name" value="lambda repressor-like DNA-binding domains"/>
    <property type="match status" value="1"/>
</dbReference>
<sequence length="405" mass="44345">MTETLSIGERVAWYRRRRGVPQEVLAGLVGRTADWLSKVENGRIELDRLSVIKSLADALDVQLGDLLAEPSLLDWTPDTLGGTVPKLREALMDYQQMSPLLASDSTSRPPDLEILRTEVGSTWSAYQDARYARATRLTPGILAVAQHAVRAYEGEQQREAQALLAMAYQGAAMVLTKIGEADLAWMAADRGLAAAQESGNLVVTGSLFRSVAHCLLANGRPTAARDLVVASVGYLENDLADASPTYLSIYGTLFLVGAMAAARIEDRAMVNQFLAEAEQTAQRLGHDANHMWTAFGPTNVAIHRISTAMELGDVQIAVDQGPRVDTSTLPLERRVRHTLELARAYSAQNRTDEALALVLDAEELAPEQVRHHFISRHLVTVWVRQRHGKPSHLLVGVAQRLRVIG</sequence>
<dbReference type="EMBL" id="QQNA01000084">
    <property type="protein sequence ID" value="RDG37838.1"/>
    <property type="molecule type" value="Genomic_DNA"/>
</dbReference>
<dbReference type="InterPro" id="IPR010982">
    <property type="entry name" value="Lambda_DNA-bd_dom_sf"/>
</dbReference>
<protein>
    <submittedName>
        <fullName evidence="2">XRE family transcriptional regulator</fullName>
    </submittedName>
</protein>
<evidence type="ECO:0000313" key="2">
    <source>
        <dbReference type="EMBL" id="RDG37838.1"/>
    </source>
</evidence>
<dbReference type="GO" id="GO:0003677">
    <property type="term" value="F:DNA binding"/>
    <property type="evidence" value="ECO:0007669"/>
    <property type="project" value="InterPro"/>
</dbReference>
<keyword evidence="3" id="KW-1185">Reference proteome</keyword>
<name>A0A370B7Q1_9ACTN</name>
<dbReference type="AlphaFoldDB" id="A0A370B7Q1"/>
<evidence type="ECO:0000313" key="3">
    <source>
        <dbReference type="Proteomes" id="UP000253741"/>
    </source>
</evidence>
<accession>A0A370B7Q1</accession>
<dbReference type="Gene3D" id="1.10.260.40">
    <property type="entry name" value="lambda repressor-like DNA-binding domains"/>
    <property type="match status" value="1"/>
</dbReference>
<dbReference type="CDD" id="cd00093">
    <property type="entry name" value="HTH_XRE"/>
    <property type="match status" value="1"/>
</dbReference>
<dbReference type="SUPFAM" id="SSF48452">
    <property type="entry name" value="TPR-like"/>
    <property type="match status" value="1"/>
</dbReference>
<dbReference type="Pfam" id="PF13560">
    <property type="entry name" value="HTH_31"/>
    <property type="match status" value="1"/>
</dbReference>
<dbReference type="OrthoDB" id="3504495at2"/>
<organism evidence="2 3">
    <name type="scientific">Streptomyces corynorhini</name>
    <dbReference type="NCBI Taxonomy" id="2282652"/>
    <lineage>
        <taxon>Bacteria</taxon>
        <taxon>Bacillati</taxon>
        <taxon>Actinomycetota</taxon>
        <taxon>Actinomycetes</taxon>
        <taxon>Kitasatosporales</taxon>
        <taxon>Streptomycetaceae</taxon>
        <taxon>Streptomyces</taxon>
    </lineage>
</organism>
<proteinExistence type="predicted"/>
<comment type="caution">
    <text evidence="2">The sequence shown here is derived from an EMBL/GenBank/DDBJ whole genome shotgun (WGS) entry which is preliminary data.</text>
</comment>
<dbReference type="RefSeq" id="WP_114623823.1">
    <property type="nucleotide sequence ID" value="NZ_QQNA01000084.1"/>
</dbReference>
<evidence type="ECO:0000259" key="1">
    <source>
        <dbReference type="PROSITE" id="PS50943"/>
    </source>
</evidence>
<dbReference type="InterPro" id="IPR011990">
    <property type="entry name" value="TPR-like_helical_dom_sf"/>
</dbReference>
<dbReference type="PROSITE" id="PS50943">
    <property type="entry name" value="HTH_CROC1"/>
    <property type="match status" value="1"/>
</dbReference>
<reference evidence="2 3" key="1">
    <citation type="submission" date="2018-07" db="EMBL/GenBank/DDBJ databases">
        <title>Streptomyces species from bats.</title>
        <authorList>
            <person name="Dunlap C."/>
        </authorList>
    </citation>
    <scope>NUCLEOTIDE SEQUENCE [LARGE SCALE GENOMIC DNA]</scope>
    <source>
        <strain evidence="2 3">AC230</strain>
    </source>
</reference>
<dbReference type="Proteomes" id="UP000253741">
    <property type="component" value="Unassembled WGS sequence"/>
</dbReference>
<dbReference type="InterPro" id="IPR001387">
    <property type="entry name" value="Cro/C1-type_HTH"/>
</dbReference>
<gene>
    <name evidence="2" type="ORF">DVH02_12305</name>
</gene>
<dbReference type="SMART" id="SM00530">
    <property type="entry name" value="HTH_XRE"/>
    <property type="match status" value="1"/>
</dbReference>
<feature type="domain" description="HTH cro/C1-type" evidence="1">
    <location>
        <begin position="14"/>
        <end position="66"/>
    </location>
</feature>